<dbReference type="EMBL" id="JBICBT010000464">
    <property type="protein sequence ID" value="KAL3112803.1"/>
    <property type="molecule type" value="Genomic_DNA"/>
</dbReference>
<evidence type="ECO:0000313" key="2">
    <source>
        <dbReference type="Proteomes" id="UP001620626"/>
    </source>
</evidence>
<evidence type="ECO:0000313" key="1">
    <source>
        <dbReference type="EMBL" id="KAL3112803.1"/>
    </source>
</evidence>
<proteinExistence type="predicted"/>
<comment type="caution">
    <text evidence="1">The sequence shown here is derived from an EMBL/GenBank/DDBJ whole genome shotgun (WGS) entry which is preliminary data.</text>
</comment>
<gene>
    <name evidence="1" type="ORF">niasHT_019777</name>
</gene>
<dbReference type="AlphaFoldDB" id="A0ABD2LC99"/>
<dbReference type="Proteomes" id="UP001620626">
    <property type="component" value="Unassembled WGS sequence"/>
</dbReference>
<evidence type="ECO:0008006" key="3">
    <source>
        <dbReference type="Google" id="ProtNLM"/>
    </source>
</evidence>
<organism evidence="1 2">
    <name type="scientific">Heterodera trifolii</name>
    <dbReference type="NCBI Taxonomy" id="157864"/>
    <lineage>
        <taxon>Eukaryota</taxon>
        <taxon>Metazoa</taxon>
        <taxon>Ecdysozoa</taxon>
        <taxon>Nematoda</taxon>
        <taxon>Chromadorea</taxon>
        <taxon>Rhabditida</taxon>
        <taxon>Tylenchina</taxon>
        <taxon>Tylenchomorpha</taxon>
        <taxon>Tylenchoidea</taxon>
        <taxon>Heteroderidae</taxon>
        <taxon>Heteroderinae</taxon>
        <taxon>Heterodera</taxon>
    </lineage>
</organism>
<keyword evidence="2" id="KW-1185">Reference proteome</keyword>
<sequence length="104" mass="12126">MRFPRGVFSLLYCFNSSSLLPYLLLFPLIFCLLQTCDSFPAPGVFGLLQLNDQIRPPPISSYAKLPFDEPWVFVVPTHRFNDRTHLWHKRAMMRLGKRALMRLG</sequence>
<accession>A0ABD2LC99</accession>
<reference evidence="1 2" key="1">
    <citation type="submission" date="2024-10" db="EMBL/GenBank/DDBJ databases">
        <authorList>
            <person name="Kim D."/>
        </authorList>
    </citation>
    <scope>NUCLEOTIDE SEQUENCE [LARGE SCALE GENOMIC DNA]</scope>
    <source>
        <strain evidence="1">BH-2024</strain>
    </source>
</reference>
<name>A0ABD2LC99_9BILA</name>
<protein>
    <recommendedName>
        <fullName evidence="3">Secreted protein</fullName>
    </recommendedName>
</protein>